<feature type="domain" description="SMP-LTD" evidence="18">
    <location>
        <begin position="279"/>
        <end position="456"/>
    </location>
</feature>
<dbReference type="STRING" id="1868482.ENSTSYP00000022809"/>
<name>A0A1U7V0E5_CARSF</name>
<feature type="compositionally biased region" description="Low complexity" evidence="16">
    <location>
        <begin position="190"/>
        <end position="200"/>
    </location>
</feature>
<dbReference type="InterPro" id="IPR000008">
    <property type="entry name" value="C2_dom"/>
</dbReference>
<keyword evidence="13" id="KW-0446">Lipid-binding</keyword>
<feature type="domain" description="C2" evidence="17">
    <location>
        <begin position="591"/>
        <end position="731"/>
    </location>
</feature>
<dbReference type="GO" id="GO:0008429">
    <property type="term" value="F:phosphatidylethanolamine binding"/>
    <property type="evidence" value="ECO:0007669"/>
    <property type="project" value="TreeGrafter"/>
</dbReference>
<evidence type="ECO:0000256" key="9">
    <source>
        <dbReference type="ARBA" id="ARBA00022824"/>
    </source>
</evidence>
<dbReference type="Proteomes" id="UP000189704">
    <property type="component" value="Unplaced"/>
</dbReference>
<dbReference type="GO" id="GO:0061817">
    <property type="term" value="P:endoplasmic reticulum-plasma membrane tethering"/>
    <property type="evidence" value="ECO:0007669"/>
    <property type="project" value="InterPro"/>
</dbReference>
<keyword evidence="12" id="KW-0445">Lipid transport</keyword>
<evidence type="ECO:0000256" key="6">
    <source>
        <dbReference type="ARBA" id="ARBA00022692"/>
    </source>
</evidence>
<evidence type="ECO:0000256" key="15">
    <source>
        <dbReference type="ARBA" id="ARBA00069840"/>
    </source>
</evidence>
<keyword evidence="6" id="KW-0812">Transmembrane</keyword>
<comment type="subcellular location">
    <subcellularLocation>
        <location evidence="1">Cell membrane</location>
        <topology evidence="1">Peripheral membrane protein</topology>
    </subcellularLocation>
    <subcellularLocation>
        <location evidence="2">Endoplasmic reticulum membrane</location>
        <topology evidence="2">Multi-pass membrane protein</topology>
    </subcellularLocation>
</comment>
<dbReference type="Gene3D" id="2.60.40.150">
    <property type="entry name" value="C2 domain"/>
    <property type="match status" value="3"/>
</dbReference>
<dbReference type="PROSITE" id="PS51847">
    <property type="entry name" value="SMP"/>
    <property type="match status" value="1"/>
</dbReference>
<feature type="region of interest" description="Disordered" evidence="16">
    <location>
        <begin position="775"/>
        <end position="838"/>
    </location>
</feature>
<evidence type="ECO:0000256" key="7">
    <source>
        <dbReference type="ARBA" id="ARBA00022723"/>
    </source>
</evidence>
<evidence type="ECO:0000256" key="14">
    <source>
        <dbReference type="ARBA" id="ARBA00023136"/>
    </source>
</evidence>
<dbReference type="CDD" id="cd04030">
    <property type="entry name" value="C2C_KIAA1228"/>
    <property type="match status" value="1"/>
</dbReference>
<dbReference type="KEGG" id="csyr:103276055"/>
<dbReference type="InterPro" id="IPR051634">
    <property type="entry name" value="Extended_Synaptotagmin"/>
</dbReference>
<evidence type="ECO:0000259" key="18">
    <source>
        <dbReference type="PROSITE" id="PS51847"/>
    </source>
</evidence>
<dbReference type="FunFam" id="2.60.40.150:FF:000114">
    <property type="entry name" value="Extended synaptotagmin 3"/>
    <property type="match status" value="1"/>
</dbReference>
<dbReference type="Pfam" id="PF17047">
    <property type="entry name" value="SMP_LBD"/>
    <property type="match status" value="1"/>
</dbReference>
<dbReference type="RefSeq" id="XP_008071671.2">
    <property type="nucleotide sequence ID" value="XM_008073480.2"/>
</dbReference>
<proteinExistence type="inferred from homology"/>
<keyword evidence="5" id="KW-1003">Cell membrane</keyword>
<dbReference type="GO" id="GO:0031210">
    <property type="term" value="F:phosphatidylcholine binding"/>
    <property type="evidence" value="ECO:0007669"/>
    <property type="project" value="TreeGrafter"/>
</dbReference>
<dbReference type="CTD" id="83850"/>
<dbReference type="FunFam" id="2.60.40.150:FF:000025">
    <property type="entry name" value="Extended synaptotagmin 2"/>
    <property type="match status" value="1"/>
</dbReference>
<evidence type="ECO:0000259" key="17">
    <source>
        <dbReference type="PROSITE" id="PS50004"/>
    </source>
</evidence>
<protein>
    <recommendedName>
        <fullName evidence="15">Extended synaptotagmin-3</fullName>
    </recommendedName>
</protein>
<evidence type="ECO:0000313" key="19">
    <source>
        <dbReference type="Proteomes" id="UP000189704"/>
    </source>
</evidence>
<feature type="domain" description="C2" evidence="17">
    <location>
        <begin position="915"/>
        <end position="1037"/>
    </location>
</feature>
<dbReference type="AlphaFoldDB" id="A0A1U7V0E5"/>
<dbReference type="GO" id="GO:0005886">
    <property type="term" value="C:plasma membrane"/>
    <property type="evidence" value="ECO:0007669"/>
    <property type="project" value="UniProtKB-SubCell"/>
</dbReference>
<dbReference type="InterPro" id="IPR037749">
    <property type="entry name" value="Ext_Synaptotagmin_C2B"/>
</dbReference>
<reference evidence="20" key="1">
    <citation type="submission" date="2025-08" db="UniProtKB">
        <authorList>
            <consortium name="RefSeq"/>
        </authorList>
    </citation>
    <scope>IDENTIFICATION</scope>
</reference>
<dbReference type="GO" id="GO:0005789">
    <property type="term" value="C:endoplasmic reticulum membrane"/>
    <property type="evidence" value="ECO:0007669"/>
    <property type="project" value="UniProtKB-SubCell"/>
</dbReference>
<dbReference type="PROSITE" id="PS50004">
    <property type="entry name" value="C2"/>
    <property type="match status" value="3"/>
</dbReference>
<dbReference type="SMART" id="SM00239">
    <property type="entry name" value="C2"/>
    <property type="match status" value="3"/>
</dbReference>
<evidence type="ECO:0000256" key="16">
    <source>
        <dbReference type="SAM" id="MobiDB-lite"/>
    </source>
</evidence>
<evidence type="ECO:0000256" key="13">
    <source>
        <dbReference type="ARBA" id="ARBA00023121"/>
    </source>
</evidence>
<dbReference type="FunFam" id="2.60.40.150:FF:000093">
    <property type="entry name" value="Extended synaptotagmin 3"/>
    <property type="match status" value="1"/>
</dbReference>
<dbReference type="InterPro" id="IPR037752">
    <property type="entry name" value="C2C_KIAA1228"/>
</dbReference>
<evidence type="ECO:0000256" key="8">
    <source>
        <dbReference type="ARBA" id="ARBA00022737"/>
    </source>
</evidence>
<keyword evidence="14" id="KW-0472">Membrane</keyword>
<keyword evidence="8" id="KW-0677">Repeat</keyword>
<dbReference type="InterPro" id="IPR035892">
    <property type="entry name" value="C2_domain_sf"/>
</dbReference>
<evidence type="ECO:0000256" key="11">
    <source>
        <dbReference type="ARBA" id="ARBA00022989"/>
    </source>
</evidence>
<dbReference type="Pfam" id="PF00168">
    <property type="entry name" value="C2"/>
    <property type="match status" value="3"/>
</dbReference>
<keyword evidence="11" id="KW-1133">Transmembrane helix</keyword>
<feature type="region of interest" description="Disordered" evidence="16">
    <location>
        <begin position="130"/>
        <end position="163"/>
    </location>
</feature>
<dbReference type="InterPro" id="IPR039010">
    <property type="entry name" value="Synaptotagmin_SMP"/>
</dbReference>
<evidence type="ECO:0000313" key="20">
    <source>
        <dbReference type="RefSeq" id="XP_008071671.2"/>
    </source>
</evidence>
<evidence type="ECO:0000256" key="4">
    <source>
        <dbReference type="ARBA" id="ARBA00022448"/>
    </source>
</evidence>
<evidence type="ECO:0000256" key="3">
    <source>
        <dbReference type="ARBA" id="ARBA00005867"/>
    </source>
</evidence>
<dbReference type="GO" id="GO:0006869">
    <property type="term" value="P:lipid transport"/>
    <property type="evidence" value="ECO:0007669"/>
    <property type="project" value="UniProtKB-KW"/>
</dbReference>
<feature type="domain" description="C2" evidence="17">
    <location>
        <begin position="455"/>
        <end position="573"/>
    </location>
</feature>
<dbReference type="PRINTS" id="PR00360">
    <property type="entry name" value="C2DOMAIN"/>
</dbReference>
<dbReference type="CDD" id="cd04050">
    <property type="entry name" value="C2B_Synaptotagmin-like"/>
    <property type="match status" value="1"/>
</dbReference>
<feature type="region of interest" description="Disordered" evidence="16">
    <location>
        <begin position="849"/>
        <end position="868"/>
    </location>
</feature>
<dbReference type="InterPro" id="IPR037733">
    <property type="entry name" value="Ext_Synaptotagmin_C2A"/>
</dbReference>
<accession>A0A1U7V0E5</accession>
<evidence type="ECO:0000256" key="12">
    <source>
        <dbReference type="ARBA" id="ARBA00023055"/>
    </source>
</evidence>
<evidence type="ECO:0000256" key="10">
    <source>
        <dbReference type="ARBA" id="ARBA00022837"/>
    </source>
</evidence>
<keyword evidence="10" id="KW-0106">Calcium</keyword>
<evidence type="ECO:0000256" key="1">
    <source>
        <dbReference type="ARBA" id="ARBA00004202"/>
    </source>
</evidence>
<dbReference type="PANTHER" id="PTHR45761:SF4">
    <property type="entry name" value="EXTENDED SYNAPTOTAGMIN-3"/>
    <property type="match status" value="1"/>
</dbReference>
<feature type="region of interest" description="Disordered" evidence="16">
    <location>
        <begin position="229"/>
        <end position="271"/>
    </location>
</feature>
<dbReference type="PANTHER" id="PTHR45761">
    <property type="entry name" value="EXTENDED SYNAPTOTAGMIN-LIKE PROTEIN 2, ISOFORM C"/>
    <property type="match status" value="1"/>
</dbReference>
<dbReference type="GeneID" id="103276055"/>
<dbReference type="GO" id="GO:0035091">
    <property type="term" value="F:phosphatidylinositol binding"/>
    <property type="evidence" value="ECO:0007669"/>
    <property type="project" value="TreeGrafter"/>
</dbReference>
<dbReference type="OrthoDB" id="1029639at2759"/>
<keyword evidence="19" id="KW-1185">Reference proteome</keyword>
<comment type="similarity">
    <text evidence="3">Belongs to the extended synaptotagmin family.</text>
</comment>
<keyword evidence="4" id="KW-0813">Transport</keyword>
<gene>
    <name evidence="20" type="primary">ESYT3</name>
</gene>
<dbReference type="InterPro" id="IPR031468">
    <property type="entry name" value="SMP_LBD"/>
</dbReference>
<keyword evidence="9" id="KW-0256">Endoplasmic reticulum</keyword>
<sequence length="1047" mass="115136">MACRWAALVASAGLEFHFDFSLLDNLFIICVSSLMPIATTPLMRSETAVIKVLAHSAGRLWPKCADGIRRRTHPWRNTSSKGEGSHGRPWELALWASVPLLPPAPSGRAPSTSGDWAIFFLRHPGTLTSPSWRRPLPAAGETEAGNTTRCSRGPEAPDPSDLSKWQKLCSVEKSVALSPALGMALVLGKRSGPGSSGSPKLAQGLARRRPGNAPEHLRAQVLASTVVHPRAPSGYLPPAPQGQNRSEWPRGGSRGEGWERPGPPGPNGTASLRQIHFLDVERVEWANKILSQIWPYLSMVMESKFREKLEPRIREKSARLRTFTFTRLYFGQKCPRINGVKAHTNKSNRRQVTLDLQICYIGDCEISVELQKIQAGVNGIQVGGPGAPACAPVPGGGIRVGPPALEQPRKAHLQINWTGLTNLLDAPGINEVTDSLLEDLIAAHLVLPNRVTVPVKKGLDVTTLRFPLPCGVIRVHLLEAESLAPMDGFLGLRGKSDPYAKVSIGLQHFRSGTVYRNLNPTWNEVFEFLVYEVPGQDLEVDLYDEDPDRDDFLGSLQICLGDVKTNRVVDEWFVLNNTTSGRLHLRLEWLSLLTDQEALTEDHGGLSTAVLVVFLESACNLPRNPFDYLNGEYRAKKLSRCARNKASRDPSSYVKLSVGKKTLTSKTCPHSKDPVWSQAFSFFVRNAAAEQLHLEVLDDDQDCALGVLELPLCQILPYADLTLEQHFQLDHSGLDSLISLRLVLRFLRVEERELGSPYTGPDALKKGPLLVKKAATGQGPEAPAQEEGPGDLPRPPDPASDPKDTSRETTATTAAAQPAPQETGPEPKGKDSARGLREPVGEKRRAAGVFLTVPGPHSPGPVKSPRPLTRPASPFAWPPARPAPSMSSLNSLASSCFDLTAVSLNTEGGEPRQRRLGEIQLTVRYVCLRRCLRVLVNGCRNLTPCTSSGADPYVRVYLLPERRWAGRRRTSVRRKTLEPLFDETFEFFVPMEEAKERSLDVAVKNSRPLGSHRRKELGKVLIDLSKEDLIRGFSQWYELTPDGQPRG</sequence>
<dbReference type="GO" id="GO:0005509">
    <property type="term" value="F:calcium ion binding"/>
    <property type="evidence" value="ECO:0007669"/>
    <property type="project" value="TreeGrafter"/>
</dbReference>
<dbReference type="GO" id="GO:0005544">
    <property type="term" value="F:calcium-dependent phospholipid binding"/>
    <property type="evidence" value="ECO:0007669"/>
    <property type="project" value="TreeGrafter"/>
</dbReference>
<feature type="compositionally biased region" description="Basic and acidic residues" evidence="16">
    <location>
        <begin position="825"/>
        <end position="838"/>
    </location>
</feature>
<feature type="region of interest" description="Disordered" evidence="16">
    <location>
        <begin position="190"/>
        <end position="211"/>
    </location>
</feature>
<keyword evidence="7" id="KW-0479">Metal-binding</keyword>
<evidence type="ECO:0000256" key="2">
    <source>
        <dbReference type="ARBA" id="ARBA00004477"/>
    </source>
</evidence>
<dbReference type="CDD" id="cd08391">
    <property type="entry name" value="C2A_C2C_Synaptotagmin_like"/>
    <property type="match status" value="1"/>
</dbReference>
<evidence type="ECO:0000256" key="5">
    <source>
        <dbReference type="ARBA" id="ARBA00022475"/>
    </source>
</evidence>
<dbReference type="SUPFAM" id="SSF49562">
    <property type="entry name" value="C2 domain (Calcium/lipid-binding domain, CaLB)"/>
    <property type="match status" value="3"/>
</dbReference>
<feature type="compositionally biased region" description="Low complexity" evidence="16">
    <location>
        <begin position="808"/>
        <end position="823"/>
    </location>
</feature>
<organism evidence="19 20">
    <name type="scientific">Carlito syrichta</name>
    <name type="common">Philippine tarsier</name>
    <name type="synonym">Tarsius syrichta</name>
    <dbReference type="NCBI Taxonomy" id="1868482"/>
    <lineage>
        <taxon>Eukaryota</taxon>
        <taxon>Metazoa</taxon>
        <taxon>Chordata</taxon>
        <taxon>Craniata</taxon>
        <taxon>Vertebrata</taxon>
        <taxon>Euteleostomi</taxon>
        <taxon>Mammalia</taxon>
        <taxon>Eutheria</taxon>
        <taxon>Euarchontoglires</taxon>
        <taxon>Primates</taxon>
        <taxon>Haplorrhini</taxon>
        <taxon>Tarsiiformes</taxon>
        <taxon>Tarsiidae</taxon>
        <taxon>Carlito</taxon>
    </lineage>
</organism>